<dbReference type="AlphaFoldDB" id="A0A0L8IAS6"/>
<proteinExistence type="predicted"/>
<gene>
    <name evidence="2" type="ORF">OCBIM_22024828mg</name>
</gene>
<reference evidence="2" key="1">
    <citation type="submission" date="2015-07" db="EMBL/GenBank/DDBJ databases">
        <title>MeaNS - Measles Nucleotide Surveillance Program.</title>
        <authorList>
            <person name="Tran T."/>
            <person name="Druce J."/>
        </authorList>
    </citation>
    <scope>NUCLEOTIDE SEQUENCE</scope>
    <source>
        <strain evidence="2">UCB-OBI-ISO-001</strain>
        <tissue evidence="2">Gonad</tissue>
    </source>
</reference>
<sequence length="69" mass="7501">RRLAERTDTRSGFPNCCVSVSDKQLTASSCRLCWCENGDDDVDDDDGDDDDDNDDDDGGGDDDYDDGDG</sequence>
<accession>A0A0L8IAS6</accession>
<feature type="region of interest" description="Disordered" evidence="1">
    <location>
        <begin position="39"/>
        <end position="69"/>
    </location>
</feature>
<evidence type="ECO:0000313" key="2">
    <source>
        <dbReference type="EMBL" id="KOF98547.1"/>
    </source>
</evidence>
<dbReference type="EMBL" id="KQ416129">
    <property type="protein sequence ID" value="KOF98547.1"/>
    <property type="molecule type" value="Genomic_DNA"/>
</dbReference>
<feature type="non-terminal residue" evidence="2">
    <location>
        <position position="1"/>
    </location>
</feature>
<organism evidence="2">
    <name type="scientific">Octopus bimaculoides</name>
    <name type="common">California two-spotted octopus</name>
    <dbReference type="NCBI Taxonomy" id="37653"/>
    <lineage>
        <taxon>Eukaryota</taxon>
        <taxon>Metazoa</taxon>
        <taxon>Spiralia</taxon>
        <taxon>Lophotrochozoa</taxon>
        <taxon>Mollusca</taxon>
        <taxon>Cephalopoda</taxon>
        <taxon>Coleoidea</taxon>
        <taxon>Octopodiformes</taxon>
        <taxon>Octopoda</taxon>
        <taxon>Incirrata</taxon>
        <taxon>Octopodidae</taxon>
        <taxon>Octopus</taxon>
    </lineage>
</organism>
<protein>
    <submittedName>
        <fullName evidence="2">Uncharacterized protein</fullName>
    </submittedName>
</protein>
<evidence type="ECO:0000256" key="1">
    <source>
        <dbReference type="SAM" id="MobiDB-lite"/>
    </source>
</evidence>
<name>A0A0L8IAS6_OCTBM</name>